<dbReference type="Proteomes" id="UP000623608">
    <property type="component" value="Unassembled WGS sequence"/>
</dbReference>
<keyword evidence="3" id="KW-0963">Cytoplasm</keyword>
<dbReference type="HAMAP" id="MF_00242">
    <property type="entry name" value="Arg_deiminase"/>
    <property type="match status" value="1"/>
</dbReference>
<evidence type="ECO:0000313" key="5">
    <source>
        <dbReference type="EMBL" id="GIF21908.1"/>
    </source>
</evidence>
<dbReference type="SUPFAM" id="SSF55909">
    <property type="entry name" value="Pentein"/>
    <property type="match status" value="1"/>
</dbReference>
<comment type="catalytic activity">
    <reaction evidence="3">
        <text>L-arginine + H2O = L-citrulline + NH4(+)</text>
        <dbReference type="Rhea" id="RHEA:19597"/>
        <dbReference type="ChEBI" id="CHEBI:15377"/>
        <dbReference type="ChEBI" id="CHEBI:28938"/>
        <dbReference type="ChEBI" id="CHEBI:32682"/>
        <dbReference type="ChEBI" id="CHEBI:57743"/>
        <dbReference type="EC" id="3.5.3.6"/>
    </reaction>
</comment>
<keyword evidence="2 3" id="KW-0378">Hydrolase</keyword>
<evidence type="ECO:0000256" key="2">
    <source>
        <dbReference type="ARBA" id="ARBA00022801"/>
    </source>
</evidence>
<evidence type="ECO:0000256" key="1">
    <source>
        <dbReference type="ARBA" id="ARBA00010206"/>
    </source>
</evidence>
<organism evidence="5 6">
    <name type="scientific">Paractinoplanes tereljensis</name>
    <dbReference type="NCBI Taxonomy" id="571912"/>
    <lineage>
        <taxon>Bacteria</taxon>
        <taxon>Bacillati</taxon>
        <taxon>Actinomycetota</taxon>
        <taxon>Actinomycetes</taxon>
        <taxon>Micromonosporales</taxon>
        <taxon>Micromonosporaceae</taxon>
        <taxon>Paractinoplanes</taxon>
    </lineage>
</organism>
<reference evidence="5" key="1">
    <citation type="submission" date="2021-01" db="EMBL/GenBank/DDBJ databases">
        <title>Whole genome shotgun sequence of Actinoplanes tereljensis NBRC 105297.</title>
        <authorList>
            <person name="Komaki H."/>
            <person name="Tamura T."/>
        </authorList>
    </citation>
    <scope>NUCLEOTIDE SEQUENCE</scope>
    <source>
        <strain evidence="5">NBRC 105297</strain>
    </source>
</reference>
<dbReference type="PRINTS" id="PR01466">
    <property type="entry name" value="ARGDEIMINASE"/>
</dbReference>
<dbReference type="PANTHER" id="PTHR47271:SF2">
    <property type="entry name" value="ARGININE DEIMINASE"/>
    <property type="match status" value="1"/>
</dbReference>
<dbReference type="Gene3D" id="3.75.10.10">
    <property type="entry name" value="L-arginine/glycine Amidinotransferase, Chain A"/>
    <property type="match status" value="1"/>
</dbReference>
<comment type="caution">
    <text evidence="5">The sequence shown here is derived from an EMBL/GenBank/DDBJ whole genome shotgun (WGS) entry which is preliminary data.</text>
</comment>
<feature type="active site" description="Amidino-cysteine intermediate" evidence="3 4">
    <location>
        <position position="393"/>
    </location>
</feature>
<dbReference type="PIRSF" id="PIRSF006356">
    <property type="entry name" value="Arg_deiminase"/>
    <property type="match status" value="1"/>
</dbReference>
<accession>A0A919NNS4</accession>
<name>A0A919NNS4_9ACTN</name>
<comment type="similarity">
    <text evidence="1 3">Belongs to the arginine deiminase family.</text>
</comment>
<dbReference type="NCBIfam" id="NF002381">
    <property type="entry name" value="PRK01388.1"/>
    <property type="match status" value="1"/>
</dbReference>
<protein>
    <recommendedName>
        <fullName evidence="3">Arginine deiminase</fullName>
        <shortName evidence="3">ADI</shortName>
        <ecNumber evidence="3">3.5.3.6</ecNumber>
    </recommendedName>
    <alternativeName>
        <fullName evidence="3">Arginine dihydrolase</fullName>
        <shortName evidence="3">AD</shortName>
    </alternativeName>
</protein>
<evidence type="ECO:0000313" key="6">
    <source>
        <dbReference type="Proteomes" id="UP000623608"/>
    </source>
</evidence>
<evidence type="ECO:0000256" key="4">
    <source>
        <dbReference type="PIRSR" id="PIRSR006356-1"/>
    </source>
</evidence>
<comment type="pathway">
    <text evidence="3">Amino-acid degradation; L-arginine degradation via ADI pathway; carbamoyl phosphate from L-arginine: step 1/2.</text>
</comment>
<sequence length="403" mass="44674">MSFHVDSETGRLRQVILHRPGIELSRLTPDNINSLLFDDILWAKRAREEHDAFASVLRERGITVHYFAELLADVLDDPKARDWVLERIINDDTAGPNLADPLRRLADQAESARLAELLIGGVLKSELAGFTVNSLRWELMNADEFVLTPLPNHLFQRDNSAWIYGGVSINPMAMPARLRESVHSTAIYRFHPLFAEADFQIWYGDDAHRAATLEGGDIHVLGAGVVMIGLGERSTAMGVENLALRLFAAKAARLVIAVELPHSHAMMHLDTVMTMIDRDTFVRYPYLSGPLRSWTVTPAAAGGLDVVANHDLFPAIADAIGLDRYRVLAADEDVRAAQREQWDDGNNFLAVEPGVIVGYERNVTTNTYLRKHGIEVITIAGSELGRGRGGPRCMTCPIERDAV</sequence>
<comment type="subcellular location">
    <subcellularLocation>
        <location evidence="3">Cytoplasm</location>
    </subcellularLocation>
</comment>
<dbReference type="EMBL" id="BOMY01000033">
    <property type="protein sequence ID" value="GIF21908.1"/>
    <property type="molecule type" value="Genomic_DNA"/>
</dbReference>
<dbReference type="EC" id="3.5.3.6" evidence="3"/>
<dbReference type="AlphaFoldDB" id="A0A919NNS4"/>
<dbReference type="GO" id="GO:0019546">
    <property type="term" value="P:L-arginine deiminase pathway"/>
    <property type="evidence" value="ECO:0007669"/>
    <property type="project" value="TreeGrafter"/>
</dbReference>
<proteinExistence type="inferred from homology"/>
<dbReference type="GO" id="GO:0005737">
    <property type="term" value="C:cytoplasm"/>
    <property type="evidence" value="ECO:0007669"/>
    <property type="project" value="UniProtKB-SubCell"/>
</dbReference>
<keyword evidence="3" id="KW-0056">Arginine metabolism</keyword>
<dbReference type="PANTHER" id="PTHR47271">
    <property type="entry name" value="ARGININE DEIMINASE"/>
    <property type="match status" value="1"/>
</dbReference>
<dbReference type="GO" id="GO:0016990">
    <property type="term" value="F:arginine deiminase activity"/>
    <property type="evidence" value="ECO:0007669"/>
    <property type="project" value="UniProtKB-UniRule"/>
</dbReference>
<dbReference type="RefSeq" id="WP_203808949.1">
    <property type="nucleotide sequence ID" value="NZ_BOMY01000033.1"/>
</dbReference>
<dbReference type="Pfam" id="PF02274">
    <property type="entry name" value="ADI"/>
    <property type="match status" value="1"/>
</dbReference>
<dbReference type="InterPro" id="IPR003876">
    <property type="entry name" value="Arg_deiminase"/>
</dbReference>
<gene>
    <name evidence="5" type="primary">arcA_1</name>
    <name evidence="3" type="synonym">arcA</name>
    <name evidence="5" type="ORF">Ate02nite_46380</name>
</gene>
<dbReference type="Gene3D" id="1.10.3930.10">
    <property type="entry name" value="Arginine deiminase"/>
    <property type="match status" value="1"/>
</dbReference>
<evidence type="ECO:0000256" key="3">
    <source>
        <dbReference type="HAMAP-Rule" id="MF_00242"/>
    </source>
</evidence>
<keyword evidence="6" id="KW-1185">Reference proteome</keyword>